<dbReference type="PATRIC" id="fig|445709.3.peg.2382"/>
<dbReference type="KEGG" id="ptx:ABW99_11205"/>
<reference evidence="2" key="1">
    <citation type="submission" date="2015-06" db="EMBL/GenBank/DDBJ databases">
        <authorList>
            <person name="Lim Y.L."/>
            <person name="Ee R."/>
            <person name="Yong D."/>
            <person name="How K.Y."/>
            <person name="Yin W.F."/>
            <person name="Chan K.G."/>
        </authorList>
    </citation>
    <scope>NUCLEOTIDE SEQUENCE [LARGE SCALE GENOMIC DNA]</scope>
    <source>
        <strain evidence="2">DSM 25325</strain>
    </source>
</reference>
<gene>
    <name evidence="1" type="ORF">ABW99_11205</name>
</gene>
<proteinExistence type="predicted"/>
<sequence>MIEISETVGTRDFSAQLERNGIVIFKEHGHERSRLTLNDALAALAEERDDDEDIRAATVEDMLRALIHDCARAV</sequence>
<keyword evidence="2" id="KW-1185">Reference proteome</keyword>
<accession>A0A0G3ENP1</accession>
<dbReference type="Proteomes" id="UP000036700">
    <property type="component" value="Chromosome"/>
</dbReference>
<dbReference type="OrthoDB" id="9132724at2"/>
<evidence type="ECO:0000313" key="1">
    <source>
        <dbReference type="EMBL" id="AKJ68698.1"/>
    </source>
</evidence>
<protein>
    <submittedName>
        <fullName evidence="1">Uncharacterized protein</fullName>
    </submittedName>
</protein>
<dbReference type="RefSeq" id="WP_047214560.1">
    <property type="nucleotide sequence ID" value="NZ_CP011568.3"/>
</dbReference>
<organism evidence="1 2">
    <name type="scientific">Pandoraea thiooxydans</name>
    <dbReference type="NCBI Taxonomy" id="445709"/>
    <lineage>
        <taxon>Bacteria</taxon>
        <taxon>Pseudomonadati</taxon>
        <taxon>Pseudomonadota</taxon>
        <taxon>Betaproteobacteria</taxon>
        <taxon>Burkholderiales</taxon>
        <taxon>Burkholderiaceae</taxon>
        <taxon>Pandoraea</taxon>
    </lineage>
</organism>
<evidence type="ECO:0000313" key="2">
    <source>
        <dbReference type="Proteomes" id="UP000036700"/>
    </source>
</evidence>
<dbReference type="EMBL" id="CP011568">
    <property type="protein sequence ID" value="AKJ68698.1"/>
    <property type="molecule type" value="Genomic_DNA"/>
</dbReference>
<dbReference type="AlphaFoldDB" id="A0A0G3ENP1"/>
<name>A0A0G3ENP1_9BURK</name>